<organism evidence="8 9">
    <name type="scientific">Burkholderia thailandensis (strain ATCC 700388 / DSM 13276 / CCUG 48851 / CIP 106301 / E264)</name>
    <dbReference type="NCBI Taxonomy" id="271848"/>
    <lineage>
        <taxon>Bacteria</taxon>
        <taxon>Pseudomonadati</taxon>
        <taxon>Pseudomonadota</taxon>
        <taxon>Betaproteobacteria</taxon>
        <taxon>Burkholderiales</taxon>
        <taxon>Burkholderiaceae</taxon>
        <taxon>Burkholderia</taxon>
        <taxon>pseudomallei group</taxon>
    </lineage>
</organism>
<accession>Q2T5E0</accession>
<dbReference type="EMBL" id="CP000085">
    <property type="protein sequence ID" value="ABC34209.1"/>
    <property type="molecule type" value="Genomic_DNA"/>
</dbReference>
<evidence type="ECO:0000256" key="6">
    <source>
        <dbReference type="ARBA" id="ARBA00023136"/>
    </source>
</evidence>
<feature type="transmembrane region" description="Helical" evidence="7">
    <location>
        <begin position="57"/>
        <end position="75"/>
    </location>
</feature>
<feature type="transmembrane region" description="Helical" evidence="7">
    <location>
        <begin position="95"/>
        <end position="116"/>
    </location>
</feature>
<dbReference type="KEGG" id="bte:BTH_II1413"/>
<feature type="transmembrane region" description="Helical" evidence="7">
    <location>
        <begin position="154"/>
        <end position="172"/>
    </location>
</feature>
<dbReference type="PANTHER" id="PTHR33452:SF1">
    <property type="entry name" value="INNER MEMBRANE PROTEIN YPHA-RELATED"/>
    <property type="match status" value="1"/>
</dbReference>
<sequence>MAGRSRQGGGASRVTRIARRLGSQPARARCVARSAHGARIRLSTTMRQTFLAPQKDLLLLLSRILLVILFVIFGWEKLLNFSGTVQFMGAEGTPLPSIAAVVAIVMEFFVGIAILLGFCTRPLALLLGLYTVGTAFIGHHYWSMPAAEQMNMMIHFYKNIAITGGLLALCAAGPGRYSLDRG</sequence>
<gene>
    <name evidence="8" type="ordered locus">BTH_II1413</name>
</gene>
<dbReference type="InterPro" id="IPR032808">
    <property type="entry name" value="DoxX"/>
</dbReference>
<name>Q2T5E0_BURTA</name>
<comment type="subcellular location">
    <subcellularLocation>
        <location evidence="1">Cell membrane</location>
        <topology evidence="1">Multi-pass membrane protein</topology>
    </subcellularLocation>
</comment>
<dbReference type="Pfam" id="PF07681">
    <property type="entry name" value="DoxX"/>
    <property type="match status" value="1"/>
</dbReference>
<evidence type="ECO:0000256" key="2">
    <source>
        <dbReference type="ARBA" id="ARBA00006679"/>
    </source>
</evidence>
<evidence type="ECO:0000313" key="9">
    <source>
        <dbReference type="Proteomes" id="UP000001930"/>
    </source>
</evidence>
<keyword evidence="3" id="KW-1003">Cell membrane</keyword>
<keyword evidence="5 7" id="KW-1133">Transmembrane helix</keyword>
<keyword evidence="6 7" id="KW-0472">Membrane</keyword>
<dbReference type="AlphaFoldDB" id="Q2T5E0"/>
<dbReference type="HOGENOM" id="CLU_058421_8_1_4"/>
<evidence type="ECO:0000256" key="1">
    <source>
        <dbReference type="ARBA" id="ARBA00004651"/>
    </source>
</evidence>
<dbReference type="Proteomes" id="UP000001930">
    <property type="component" value="Chromosome II"/>
</dbReference>
<keyword evidence="9" id="KW-1185">Reference proteome</keyword>
<dbReference type="GO" id="GO:0005886">
    <property type="term" value="C:plasma membrane"/>
    <property type="evidence" value="ECO:0007669"/>
    <property type="project" value="UniProtKB-SubCell"/>
</dbReference>
<evidence type="ECO:0000256" key="3">
    <source>
        <dbReference type="ARBA" id="ARBA00022475"/>
    </source>
</evidence>
<evidence type="ECO:0000313" key="8">
    <source>
        <dbReference type="EMBL" id="ABC34209.1"/>
    </source>
</evidence>
<protein>
    <submittedName>
        <fullName evidence="8">DoxD-like family protein</fullName>
    </submittedName>
</protein>
<keyword evidence="4 7" id="KW-0812">Transmembrane</keyword>
<evidence type="ECO:0000256" key="5">
    <source>
        <dbReference type="ARBA" id="ARBA00022989"/>
    </source>
</evidence>
<comment type="similarity">
    <text evidence="2">Belongs to the DoxX family.</text>
</comment>
<feature type="transmembrane region" description="Helical" evidence="7">
    <location>
        <begin position="123"/>
        <end position="142"/>
    </location>
</feature>
<evidence type="ECO:0000256" key="7">
    <source>
        <dbReference type="SAM" id="Phobius"/>
    </source>
</evidence>
<reference evidence="8 9" key="1">
    <citation type="journal article" date="2005" name="BMC Genomics">
        <title>Bacterial genome adaptation to niches: divergence of the potential virulence genes in three Burkholderia species of different survival strategies.</title>
        <authorList>
            <person name="Kim H.S."/>
            <person name="Schell M.A."/>
            <person name="Yu Y."/>
            <person name="Ulrich R.L."/>
            <person name="Sarria S.H."/>
            <person name="Nierman W.C."/>
            <person name="DeShazer D."/>
        </authorList>
    </citation>
    <scope>NUCLEOTIDE SEQUENCE [LARGE SCALE GENOMIC DNA]</scope>
    <source>
        <strain evidence="9">ATCC 700388 / DSM 13276 / CCUG 48851 / CIP 106301 / E264</strain>
    </source>
</reference>
<dbReference type="PANTHER" id="PTHR33452">
    <property type="entry name" value="OXIDOREDUCTASE CATD-RELATED"/>
    <property type="match status" value="1"/>
</dbReference>
<dbReference type="InterPro" id="IPR051907">
    <property type="entry name" value="DoxX-like_oxidoreductase"/>
</dbReference>
<proteinExistence type="inferred from homology"/>
<evidence type="ECO:0000256" key="4">
    <source>
        <dbReference type="ARBA" id="ARBA00022692"/>
    </source>
</evidence>